<feature type="compositionally biased region" description="Basic and acidic residues" evidence="1">
    <location>
        <begin position="380"/>
        <end position="394"/>
    </location>
</feature>
<evidence type="ECO:0000256" key="1">
    <source>
        <dbReference type="SAM" id="MobiDB-lite"/>
    </source>
</evidence>
<accession>A0A7S0SFG6</accession>
<proteinExistence type="predicted"/>
<name>A0A7S0SFG6_9CHLO</name>
<reference evidence="2" key="1">
    <citation type="submission" date="2021-01" db="EMBL/GenBank/DDBJ databases">
        <authorList>
            <person name="Corre E."/>
            <person name="Pelletier E."/>
            <person name="Niang G."/>
            <person name="Scheremetjew M."/>
            <person name="Finn R."/>
            <person name="Kale V."/>
            <person name="Holt S."/>
            <person name="Cochrane G."/>
            <person name="Meng A."/>
            <person name="Brown T."/>
            <person name="Cohen L."/>
        </authorList>
    </citation>
    <scope>NUCLEOTIDE SEQUENCE</scope>
    <source>
        <strain evidence="2">SL-175</strain>
    </source>
</reference>
<dbReference type="EMBL" id="HBFC01010292">
    <property type="protein sequence ID" value="CAD8703277.1"/>
    <property type="molecule type" value="Transcribed_RNA"/>
</dbReference>
<sequence>MSASLSQGVSGRAIGVGVVPRSAHGSGGGSGGVTLVGWAGGLTSMRARPIARDSGSEKLVSFSPRGASSIVLYDSHRRGTVVASAGASSPSSSDSPPTVAPASTSAGEVGMYGGTVFFHLFPELATPVPVFSTFLEGALHCCEVARSHPSYATAHFHESFDPVDAETGAPHGYFNMGLYACAPGDLWRDFQDLHECLDLGHANQEHHPLPCKEVACMPGPRSAIADAPHGTVRYAETDAVVLVAVRRGHCLDLGAWGLWSGADAGQEATGGVAATMAASNWSADASSGALDQSGATGVQRQGTFLGATLHECVDEGSMYSHVVRIELGAASAAAVESTVQAARAAAGEGTVVHSYRCAYNIEKTGTPAGALPAVREMARRRAESQDDTRTRLAKDGTSGAI</sequence>
<feature type="region of interest" description="Disordered" evidence="1">
    <location>
        <begin position="83"/>
        <end position="104"/>
    </location>
</feature>
<feature type="region of interest" description="Disordered" evidence="1">
    <location>
        <begin position="380"/>
        <end position="401"/>
    </location>
</feature>
<dbReference type="AlphaFoldDB" id="A0A7S0SFG6"/>
<protein>
    <submittedName>
        <fullName evidence="2">Uncharacterized protein</fullName>
    </submittedName>
</protein>
<organism evidence="2">
    <name type="scientific">Mantoniella antarctica</name>
    <dbReference type="NCBI Taxonomy" id="81844"/>
    <lineage>
        <taxon>Eukaryota</taxon>
        <taxon>Viridiplantae</taxon>
        <taxon>Chlorophyta</taxon>
        <taxon>Mamiellophyceae</taxon>
        <taxon>Mamiellales</taxon>
        <taxon>Mamiellaceae</taxon>
        <taxon>Mantoniella</taxon>
    </lineage>
</organism>
<gene>
    <name evidence="2" type="ORF">MANT1106_LOCUS5959</name>
</gene>
<evidence type="ECO:0000313" key="2">
    <source>
        <dbReference type="EMBL" id="CAD8703277.1"/>
    </source>
</evidence>